<evidence type="ECO:0000256" key="2">
    <source>
        <dbReference type="ARBA" id="ARBA00022857"/>
    </source>
</evidence>
<dbReference type="InterPro" id="IPR036291">
    <property type="entry name" value="NAD(P)-bd_dom_sf"/>
</dbReference>
<organism evidence="4 5">
    <name type="scientific">Fomitopsis schrenkii</name>
    <name type="common">Brown rot fungus</name>
    <dbReference type="NCBI Taxonomy" id="2126942"/>
    <lineage>
        <taxon>Eukaryota</taxon>
        <taxon>Fungi</taxon>
        <taxon>Dikarya</taxon>
        <taxon>Basidiomycota</taxon>
        <taxon>Agaricomycotina</taxon>
        <taxon>Agaricomycetes</taxon>
        <taxon>Polyporales</taxon>
        <taxon>Fomitopsis</taxon>
    </lineage>
</organism>
<dbReference type="eggNOG" id="KOG4169">
    <property type="taxonomic scope" value="Eukaryota"/>
</dbReference>
<gene>
    <name evidence="4" type="ORF">FOMPIDRAFT_55339</name>
</gene>
<dbReference type="PRINTS" id="PR00081">
    <property type="entry name" value="GDHRDH"/>
</dbReference>
<dbReference type="InterPro" id="IPR002347">
    <property type="entry name" value="SDR_fam"/>
</dbReference>
<evidence type="ECO:0000313" key="5">
    <source>
        <dbReference type="Proteomes" id="UP000015241"/>
    </source>
</evidence>
<dbReference type="GO" id="GO:0016616">
    <property type="term" value="F:oxidoreductase activity, acting on the CH-OH group of donors, NAD or NADP as acceptor"/>
    <property type="evidence" value="ECO:0007669"/>
    <property type="project" value="TreeGrafter"/>
</dbReference>
<dbReference type="EMBL" id="KE504233">
    <property type="protein sequence ID" value="EPS94438.1"/>
    <property type="molecule type" value="Genomic_DNA"/>
</dbReference>
<dbReference type="OrthoDB" id="5371740at2759"/>
<dbReference type="HOGENOM" id="CLU_010194_2_16_1"/>
<dbReference type="AlphaFoldDB" id="S8DT73"/>
<dbReference type="Pfam" id="PF00106">
    <property type="entry name" value="adh_short"/>
    <property type="match status" value="1"/>
</dbReference>
<dbReference type="Gene3D" id="3.40.50.720">
    <property type="entry name" value="NAD(P)-binding Rossmann-like Domain"/>
    <property type="match status" value="1"/>
</dbReference>
<keyword evidence="3" id="KW-0560">Oxidoreductase</keyword>
<accession>S8DT73</accession>
<keyword evidence="5" id="KW-1185">Reference proteome</keyword>
<dbReference type="Proteomes" id="UP000015241">
    <property type="component" value="Unassembled WGS sequence"/>
</dbReference>
<proteinExistence type="inferred from homology"/>
<evidence type="ECO:0000256" key="1">
    <source>
        <dbReference type="ARBA" id="ARBA00006484"/>
    </source>
</evidence>
<evidence type="ECO:0000313" key="4">
    <source>
        <dbReference type="EMBL" id="EPS94438.1"/>
    </source>
</evidence>
<evidence type="ECO:0000256" key="3">
    <source>
        <dbReference type="ARBA" id="ARBA00023002"/>
    </source>
</evidence>
<sequence>LTGGGSGIGRALAKHLADEGAAVVCVDKNKERVQETAAQINASSPMQDARYIEADITVWDDVTRMFQTAEQMLSSKLDVVFANAGTALMGFPNAEGAPNLHTINVNLSGTIYTLQAAINHFRSHKSGGQVIVTASQASIHPIGGEPLYTASKFGVLGLVRATAMQMEAEGIYINAVAPGSTSSNLMPKDVEEALNAEGWKVPMEKVLEAFDLLLKPGSKHSGQCVEAVGDHVAFCQYTLPSMSISYHHRIDDC</sequence>
<dbReference type="PANTHER" id="PTHR44229">
    <property type="entry name" value="15-HYDROXYPROSTAGLANDIN DEHYDROGENASE [NAD(+)]"/>
    <property type="match status" value="1"/>
</dbReference>
<keyword evidence="2" id="KW-0521">NADP</keyword>
<dbReference type="InParanoid" id="S8DT73"/>
<dbReference type="GO" id="GO:0005737">
    <property type="term" value="C:cytoplasm"/>
    <property type="evidence" value="ECO:0007669"/>
    <property type="project" value="TreeGrafter"/>
</dbReference>
<dbReference type="SUPFAM" id="SSF51735">
    <property type="entry name" value="NAD(P)-binding Rossmann-fold domains"/>
    <property type="match status" value="1"/>
</dbReference>
<dbReference type="PROSITE" id="PS00061">
    <property type="entry name" value="ADH_SHORT"/>
    <property type="match status" value="1"/>
</dbReference>
<comment type="similarity">
    <text evidence="1">Belongs to the short-chain dehydrogenases/reductases (SDR) family.</text>
</comment>
<dbReference type="InterPro" id="IPR020904">
    <property type="entry name" value="Sc_DH/Rdtase_CS"/>
</dbReference>
<dbReference type="STRING" id="743788.S8DT73"/>
<name>S8DT73_FOMSC</name>
<dbReference type="PANTHER" id="PTHR44229:SF4">
    <property type="entry name" value="15-HYDROXYPROSTAGLANDIN DEHYDROGENASE [NAD(+)]"/>
    <property type="match status" value="1"/>
</dbReference>
<feature type="non-terminal residue" evidence="4">
    <location>
        <position position="1"/>
    </location>
</feature>
<reference evidence="4 5" key="1">
    <citation type="journal article" date="2012" name="Science">
        <title>The Paleozoic origin of enzymatic lignin decomposition reconstructed from 31 fungal genomes.</title>
        <authorList>
            <person name="Floudas D."/>
            <person name="Binder M."/>
            <person name="Riley R."/>
            <person name="Barry K."/>
            <person name="Blanchette R.A."/>
            <person name="Henrissat B."/>
            <person name="Martinez A.T."/>
            <person name="Otillar R."/>
            <person name="Spatafora J.W."/>
            <person name="Yadav J.S."/>
            <person name="Aerts A."/>
            <person name="Benoit I."/>
            <person name="Boyd A."/>
            <person name="Carlson A."/>
            <person name="Copeland A."/>
            <person name="Coutinho P.M."/>
            <person name="de Vries R.P."/>
            <person name="Ferreira P."/>
            <person name="Findley K."/>
            <person name="Foster B."/>
            <person name="Gaskell J."/>
            <person name="Glotzer D."/>
            <person name="Gorecki P."/>
            <person name="Heitman J."/>
            <person name="Hesse C."/>
            <person name="Hori C."/>
            <person name="Igarashi K."/>
            <person name="Jurgens J.A."/>
            <person name="Kallen N."/>
            <person name="Kersten P."/>
            <person name="Kohler A."/>
            <person name="Kuees U."/>
            <person name="Kumar T.K.A."/>
            <person name="Kuo A."/>
            <person name="LaButti K."/>
            <person name="Larrondo L.F."/>
            <person name="Lindquist E."/>
            <person name="Ling A."/>
            <person name="Lombard V."/>
            <person name="Lucas S."/>
            <person name="Lundell T."/>
            <person name="Martin R."/>
            <person name="McLaughlin D.J."/>
            <person name="Morgenstern I."/>
            <person name="Morin E."/>
            <person name="Murat C."/>
            <person name="Nagy L.G."/>
            <person name="Nolan M."/>
            <person name="Ohm R.A."/>
            <person name="Patyshakuliyeva A."/>
            <person name="Rokas A."/>
            <person name="Ruiz-Duenas F.J."/>
            <person name="Sabat G."/>
            <person name="Salamov A."/>
            <person name="Samejima M."/>
            <person name="Schmutz J."/>
            <person name="Slot J.C."/>
            <person name="St John F."/>
            <person name="Stenlid J."/>
            <person name="Sun H."/>
            <person name="Sun S."/>
            <person name="Syed K."/>
            <person name="Tsang A."/>
            <person name="Wiebenga A."/>
            <person name="Young D."/>
            <person name="Pisabarro A."/>
            <person name="Eastwood D.C."/>
            <person name="Martin F."/>
            <person name="Cullen D."/>
            <person name="Grigoriev I.V."/>
            <person name="Hibbett D.S."/>
        </authorList>
    </citation>
    <scope>NUCLEOTIDE SEQUENCE</scope>
    <source>
        <strain evidence="5">FP-58527</strain>
    </source>
</reference>
<protein>
    <submittedName>
        <fullName evidence="4">NAD-binding protein</fullName>
    </submittedName>
</protein>